<evidence type="ECO:0000256" key="11">
    <source>
        <dbReference type="ARBA" id="ARBA00023136"/>
    </source>
</evidence>
<keyword evidence="4 12" id="KW-0645">Protease</keyword>
<dbReference type="GO" id="GO:0005886">
    <property type="term" value="C:plasma membrane"/>
    <property type="evidence" value="ECO:0007669"/>
    <property type="project" value="UniProtKB-SubCell"/>
</dbReference>
<feature type="transmembrane region" description="Helical" evidence="12">
    <location>
        <begin position="195"/>
        <end position="220"/>
    </location>
</feature>
<feature type="domain" description="Peptidase M48" evidence="13">
    <location>
        <begin position="81"/>
        <end position="289"/>
    </location>
</feature>
<feature type="transmembrane region" description="Helical" evidence="12">
    <location>
        <begin position="5"/>
        <end position="26"/>
    </location>
</feature>
<protein>
    <recommendedName>
        <fullName evidence="12">Protease HtpX homolog</fullName>
        <ecNumber evidence="12">3.4.24.-</ecNumber>
    </recommendedName>
</protein>
<feature type="transmembrane region" description="Helical" evidence="12">
    <location>
        <begin position="38"/>
        <end position="59"/>
    </location>
</feature>
<feature type="binding site" evidence="12">
    <location>
        <position position="148"/>
    </location>
    <ligand>
        <name>Zn(2+)</name>
        <dbReference type="ChEBI" id="CHEBI:29105"/>
        <note>catalytic</note>
    </ligand>
</feature>
<evidence type="ECO:0000256" key="2">
    <source>
        <dbReference type="ARBA" id="ARBA00009779"/>
    </source>
</evidence>
<evidence type="ECO:0000256" key="4">
    <source>
        <dbReference type="ARBA" id="ARBA00022670"/>
    </source>
</evidence>
<dbReference type="PANTHER" id="PTHR43221:SF1">
    <property type="entry name" value="PROTEASE HTPX"/>
    <property type="match status" value="1"/>
</dbReference>
<feature type="binding site" evidence="12">
    <location>
        <position position="225"/>
    </location>
    <ligand>
        <name>Zn(2+)</name>
        <dbReference type="ChEBI" id="CHEBI:29105"/>
        <note>catalytic</note>
    </ligand>
</feature>
<dbReference type="Proteomes" id="UP000072741">
    <property type="component" value="Unassembled WGS sequence"/>
</dbReference>
<dbReference type="OrthoDB" id="15218at2"/>
<comment type="subcellular location">
    <subcellularLocation>
        <location evidence="1 12">Cell membrane</location>
        <topology evidence="1 12">Multi-pass membrane protein</topology>
    </subcellularLocation>
</comment>
<name>A0A147GT05_9BURK</name>
<dbReference type="NCBIfam" id="NF003965">
    <property type="entry name" value="PRK05457.1"/>
    <property type="match status" value="1"/>
</dbReference>
<comment type="similarity">
    <text evidence="2 12">Belongs to the peptidase M48B family.</text>
</comment>
<dbReference type="AlphaFoldDB" id="A0A147GT05"/>
<keyword evidence="11 12" id="KW-0472">Membrane</keyword>
<sequence length="293" mass="31036">MKRIFLFVLTNVLVVAVLGVVASLLGVNRYLTSNGLNLGALLGFALIMGFGGAIISLLISKPMAKMSAGVRIINEPQSPDEAWIVATVRKFADQAGIGMPEVGIFEGEPNAFATGAFKNSSLVAVSTGLLQNMTRDEVEAVIGHEVAHVANGDMVTMTLIQGVMNTFVVFLSRVIGYFVDSFLRRGDDRENSGPGIGYMVTTIVLDIVLGFAAAMVVAWFSRQREFRADAGAAKLMGRKQPMINALARLGGLPAGELPKAVEAMGITGSIGKLFATHPPIEERIAALQASQQG</sequence>
<dbReference type="PATRIC" id="fig|433924.3.peg.4730"/>
<keyword evidence="6 12" id="KW-0479">Metal-binding</keyword>
<dbReference type="RefSeq" id="WP_058642474.1">
    <property type="nucleotide sequence ID" value="NZ_LDSL01000076.1"/>
</dbReference>
<evidence type="ECO:0000256" key="3">
    <source>
        <dbReference type="ARBA" id="ARBA00022475"/>
    </source>
</evidence>
<evidence type="ECO:0000256" key="8">
    <source>
        <dbReference type="ARBA" id="ARBA00022833"/>
    </source>
</evidence>
<dbReference type="InterPro" id="IPR001915">
    <property type="entry name" value="Peptidase_M48"/>
</dbReference>
<feature type="transmembrane region" description="Helical" evidence="12">
    <location>
        <begin position="163"/>
        <end position="183"/>
    </location>
</feature>
<keyword evidence="9 12" id="KW-1133">Transmembrane helix</keyword>
<dbReference type="InterPro" id="IPR022919">
    <property type="entry name" value="Pept_M48_protease_HtpX"/>
</dbReference>
<comment type="caution">
    <text evidence="14">The sequence shown here is derived from an EMBL/GenBank/DDBJ whole genome shotgun (WGS) entry which is preliminary data.</text>
</comment>
<dbReference type="EC" id="3.4.24.-" evidence="12"/>
<dbReference type="Pfam" id="PF01435">
    <property type="entry name" value="Peptidase_M48"/>
    <property type="match status" value="1"/>
</dbReference>
<reference evidence="14 15" key="1">
    <citation type="journal article" date="2016" name="Front. Microbiol.">
        <title>Genomic Resource of Rice Seed Associated Bacteria.</title>
        <authorList>
            <person name="Midha S."/>
            <person name="Bansal K."/>
            <person name="Sharma S."/>
            <person name="Kumar N."/>
            <person name="Patil P.P."/>
            <person name="Chaudhry V."/>
            <person name="Patil P.B."/>
        </authorList>
    </citation>
    <scope>NUCLEOTIDE SEQUENCE [LARGE SCALE GENOMIC DNA]</scope>
    <source>
        <strain evidence="14 15">NS331</strain>
    </source>
</reference>
<dbReference type="InterPro" id="IPR050083">
    <property type="entry name" value="HtpX_protease"/>
</dbReference>
<gene>
    <name evidence="12" type="primary">htpX</name>
    <name evidence="14" type="ORF">NS331_13355</name>
</gene>
<keyword evidence="15" id="KW-1185">Reference proteome</keyword>
<keyword evidence="3 12" id="KW-1003">Cell membrane</keyword>
<evidence type="ECO:0000256" key="5">
    <source>
        <dbReference type="ARBA" id="ARBA00022692"/>
    </source>
</evidence>
<dbReference type="EMBL" id="LDSL01000076">
    <property type="protein sequence ID" value="KTT20786.1"/>
    <property type="molecule type" value="Genomic_DNA"/>
</dbReference>
<dbReference type="PANTHER" id="PTHR43221">
    <property type="entry name" value="PROTEASE HTPX"/>
    <property type="match status" value="1"/>
</dbReference>
<dbReference type="GO" id="GO:0006508">
    <property type="term" value="P:proteolysis"/>
    <property type="evidence" value="ECO:0007669"/>
    <property type="project" value="UniProtKB-KW"/>
</dbReference>
<evidence type="ECO:0000256" key="1">
    <source>
        <dbReference type="ARBA" id="ARBA00004651"/>
    </source>
</evidence>
<keyword evidence="14" id="KW-0346">Stress response</keyword>
<proteinExistence type="inferred from homology"/>
<organism evidence="14 15">
    <name type="scientific">Pseudacidovorax intermedius</name>
    <dbReference type="NCBI Taxonomy" id="433924"/>
    <lineage>
        <taxon>Bacteria</taxon>
        <taxon>Pseudomonadati</taxon>
        <taxon>Pseudomonadota</taxon>
        <taxon>Betaproteobacteria</taxon>
        <taxon>Burkholderiales</taxon>
        <taxon>Comamonadaceae</taxon>
        <taxon>Pseudacidovorax</taxon>
    </lineage>
</organism>
<evidence type="ECO:0000256" key="10">
    <source>
        <dbReference type="ARBA" id="ARBA00023049"/>
    </source>
</evidence>
<dbReference type="GO" id="GO:0004222">
    <property type="term" value="F:metalloendopeptidase activity"/>
    <property type="evidence" value="ECO:0007669"/>
    <property type="project" value="UniProtKB-UniRule"/>
</dbReference>
<feature type="active site" evidence="12">
    <location>
        <position position="145"/>
    </location>
</feature>
<evidence type="ECO:0000313" key="15">
    <source>
        <dbReference type="Proteomes" id="UP000072741"/>
    </source>
</evidence>
<keyword evidence="10 12" id="KW-0482">Metalloprotease</keyword>
<comment type="cofactor">
    <cofactor evidence="12">
        <name>Zn(2+)</name>
        <dbReference type="ChEBI" id="CHEBI:29105"/>
    </cofactor>
    <text evidence="12">Binds 1 zinc ion per subunit.</text>
</comment>
<evidence type="ECO:0000313" key="14">
    <source>
        <dbReference type="EMBL" id="KTT20786.1"/>
    </source>
</evidence>
<keyword evidence="5 12" id="KW-0812">Transmembrane</keyword>
<accession>A0A147GT05</accession>
<evidence type="ECO:0000256" key="7">
    <source>
        <dbReference type="ARBA" id="ARBA00022801"/>
    </source>
</evidence>
<dbReference type="GO" id="GO:0008270">
    <property type="term" value="F:zinc ion binding"/>
    <property type="evidence" value="ECO:0007669"/>
    <property type="project" value="UniProtKB-UniRule"/>
</dbReference>
<evidence type="ECO:0000256" key="6">
    <source>
        <dbReference type="ARBA" id="ARBA00022723"/>
    </source>
</evidence>
<feature type="binding site" evidence="12">
    <location>
        <position position="144"/>
    </location>
    <ligand>
        <name>Zn(2+)</name>
        <dbReference type="ChEBI" id="CHEBI:29105"/>
        <note>catalytic</note>
    </ligand>
</feature>
<evidence type="ECO:0000256" key="12">
    <source>
        <dbReference type="HAMAP-Rule" id="MF_00188"/>
    </source>
</evidence>
<keyword evidence="7 12" id="KW-0378">Hydrolase</keyword>
<evidence type="ECO:0000256" key="9">
    <source>
        <dbReference type="ARBA" id="ARBA00022989"/>
    </source>
</evidence>
<evidence type="ECO:0000259" key="13">
    <source>
        <dbReference type="Pfam" id="PF01435"/>
    </source>
</evidence>
<dbReference type="Gene3D" id="3.30.2010.10">
    <property type="entry name" value="Metalloproteases ('zincins'), catalytic domain"/>
    <property type="match status" value="1"/>
</dbReference>
<dbReference type="HAMAP" id="MF_00188">
    <property type="entry name" value="Pept_M48_protease_HtpX"/>
    <property type="match status" value="1"/>
</dbReference>
<keyword evidence="8 12" id="KW-0862">Zinc</keyword>
<dbReference type="CDD" id="cd07335">
    <property type="entry name" value="M48B_HtpX_like"/>
    <property type="match status" value="1"/>
</dbReference>